<comment type="caution">
    <text evidence="1">The sequence shown here is derived from an EMBL/GenBank/DDBJ whole genome shotgun (WGS) entry which is preliminary data.</text>
</comment>
<proteinExistence type="predicted"/>
<dbReference type="AlphaFoldDB" id="A0A7J9MLK4"/>
<reference evidence="1 2" key="1">
    <citation type="journal article" date="2019" name="Genome Biol. Evol.">
        <title>Insights into the evolution of the New World diploid cottons (Gossypium, subgenus Houzingenia) based on genome sequencing.</title>
        <authorList>
            <person name="Grover C.E."/>
            <person name="Arick M.A. 2nd"/>
            <person name="Thrash A."/>
            <person name="Conover J.L."/>
            <person name="Sanders W.S."/>
            <person name="Peterson D.G."/>
            <person name="Frelichowski J.E."/>
            <person name="Scheffler J.A."/>
            <person name="Scheffler B.E."/>
            <person name="Wendel J.F."/>
        </authorList>
    </citation>
    <scope>NUCLEOTIDE SEQUENCE [LARGE SCALE GENOMIC DNA]</scope>
    <source>
        <strain evidence="1">1</strain>
        <tissue evidence="1">Leaf</tissue>
    </source>
</reference>
<gene>
    <name evidence="1" type="ORF">Goshw_004504</name>
</gene>
<dbReference type="OrthoDB" id="10473616at2759"/>
<keyword evidence="2" id="KW-1185">Reference proteome</keyword>
<dbReference type="Proteomes" id="UP000593576">
    <property type="component" value="Unassembled WGS sequence"/>
</dbReference>
<accession>A0A7J9MLK4</accession>
<organism evidence="1 2">
    <name type="scientific">Gossypium schwendimanii</name>
    <name type="common">Cotton</name>
    <dbReference type="NCBI Taxonomy" id="34291"/>
    <lineage>
        <taxon>Eukaryota</taxon>
        <taxon>Viridiplantae</taxon>
        <taxon>Streptophyta</taxon>
        <taxon>Embryophyta</taxon>
        <taxon>Tracheophyta</taxon>
        <taxon>Spermatophyta</taxon>
        <taxon>Magnoliopsida</taxon>
        <taxon>eudicotyledons</taxon>
        <taxon>Gunneridae</taxon>
        <taxon>Pentapetalae</taxon>
        <taxon>rosids</taxon>
        <taxon>malvids</taxon>
        <taxon>Malvales</taxon>
        <taxon>Malvaceae</taxon>
        <taxon>Malvoideae</taxon>
        <taxon>Gossypium</taxon>
    </lineage>
</organism>
<feature type="non-terminal residue" evidence="1">
    <location>
        <position position="35"/>
    </location>
</feature>
<sequence>MRLIRGILMPDKSRNLVHVRWFLHLTDFSECAKLN</sequence>
<name>A0A7J9MLK4_GOSSC</name>
<dbReference type="EMBL" id="JABFAF010000012">
    <property type="protein sequence ID" value="MBA0872003.1"/>
    <property type="molecule type" value="Genomic_DNA"/>
</dbReference>
<evidence type="ECO:0000313" key="2">
    <source>
        <dbReference type="Proteomes" id="UP000593576"/>
    </source>
</evidence>
<protein>
    <submittedName>
        <fullName evidence="1">Uncharacterized protein</fullName>
    </submittedName>
</protein>
<evidence type="ECO:0000313" key="1">
    <source>
        <dbReference type="EMBL" id="MBA0872003.1"/>
    </source>
</evidence>